<organism evidence="2 5">
    <name type="scientific">Saccharopolyspora kobensis</name>
    <dbReference type="NCBI Taxonomy" id="146035"/>
    <lineage>
        <taxon>Bacteria</taxon>
        <taxon>Bacillati</taxon>
        <taxon>Actinomycetota</taxon>
        <taxon>Actinomycetes</taxon>
        <taxon>Pseudonocardiales</taxon>
        <taxon>Pseudonocardiaceae</taxon>
        <taxon>Saccharopolyspora</taxon>
    </lineage>
</organism>
<evidence type="ECO:0000313" key="4">
    <source>
        <dbReference type="Proteomes" id="UP000199690"/>
    </source>
</evidence>
<dbReference type="EMBL" id="FOME01000008">
    <property type="protein sequence ID" value="SFE03937.1"/>
    <property type="molecule type" value="Genomic_DNA"/>
</dbReference>
<reference evidence="2" key="1">
    <citation type="submission" date="2016-10" db="EMBL/GenBank/DDBJ databases">
        <authorList>
            <person name="de Groot N.N."/>
        </authorList>
    </citation>
    <scope>NUCLEOTIDE SEQUENCE [LARGE SCALE GENOMIC DNA]</scope>
    <source>
        <strain evidence="2">ATCC 20501</strain>
    </source>
</reference>
<dbReference type="Proteomes" id="UP000236729">
    <property type="component" value="Unassembled WGS sequence"/>
</dbReference>
<name>A0A1H6DSC6_9PSEU</name>
<evidence type="ECO:0000256" key="1">
    <source>
        <dbReference type="SAM" id="MobiDB-lite"/>
    </source>
</evidence>
<keyword evidence="4" id="KW-1185">Reference proteome</keyword>
<accession>A0A1H6DSC6</accession>
<evidence type="ECO:0000313" key="3">
    <source>
        <dbReference type="EMBL" id="SFE03937.1"/>
    </source>
</evidence>
<accession>A0A1I1X9B3</accession>
<proteinExistence type="predicted"/>
<dbReference type="EMBL" id="FNVB01000007">
    <property type="protein sequence ID" value="SEG87964.1"/>
    <property type="molecule type" value="Genomic_DNA"/>
</dbReference>
<evidence type="ECO:0000313" key="5">
    <source>
        <dbReference type="Proteomes" id="UP000236729"/>
    </source>
</evidence>
<dbReference type="AlphaFoldDB" id="A0A1H6DSC6"/>
<sequence>MENHSEFHDQVGPVHSGSGDINIYANAQESVRAQARGRRRSLVEDLQQLHRQFVPPPNLGSARTELAASHILLLTGPAGSGRRSAARMLLHEISDERTPVVELDDEAADPEFTLPELKVGARHRYVLDLSGSTETVFAQRHRELPAFRLALQQADARLIVVVPDSLNHHVDAELSKHAVRIGRPDGAQVLRRHLEAAEVALTDGWLDEDIRKRTQTASMSEIAKLAQSAVKLRSTSPASEISALLHVAAILPDRRDEVIAQVKEHGGGRPRAVLFAAAMCAGATSDAVFFSSHRLVAQLAVEEAHRFEQDGHHDHVRSLDLKMTADNRIEFARIDYDRAVREYFWDSYPDLRKQYCTWVDQTVRDPLLDSRNRQDLVDRAVAEALRTNSPGQVRWLIERWVFPTGNAQWNQLRDFGVQALIIGLTDERHGWFFRRMIYDWSRSNDLPPSVGQILVSVCVEVIAPRFPSQALVRLHHRARREDGSGNPTARQALAELTRQHPMLWLLLLDRLAQDINRGKDWPADLHLFLDLADPWHIAGGPQPLITDAVVRGQLVLCWYKALLSAADPVWNRVCDWLTAAAQCAQYDALLGILVDSAYQNVSLLGSLHVVARDWSASPNGRPEAAVRLSQLIDMAQGLQATDYAYDRMPEEAVR</sequence>
<gene>
    <name evidence="2" type="ORF">SAMN02982929_04881</name>
    <name evidence="3" type="ORF">SAMN05216506_108147</name>
</gene>
<feature type="region of interest" description="Disordered" evidence="1">
    <location>
        <begin position="1"/>
        <end position="20"/>
    </location>
</feature>
<protein>
    <submittedName>
        <fullName evidence="2">Uncharacterized protein</fullName>
    </submittedName>
</protein>
<evidence type="ECO:0000313" key="2">
    <source>
        <dbReference type="EMBL" id="SEG87964.1"/>
    </source>
</evidence>
<dbReference type="Proteomes" id="UP000199690">
    <property type="component" value="Unassembled WGS sequence"/>
</dbReference>
<dbReference type="RefSeq" id="WP_093354889.1">
    <property type="nucleotide sequence ID" value="NZ_FNVB01000007.1"/>
</dbReference>
<reference evidence="4 5" key="2">
    <citation type="submission" date="2016-10" db="EMBL/GenBank/DDBJ databases">
        <authorList>
            <person name="Varghese N."/>
            <person name="Submissions S."/>
        </authorList>
    </citation>
    <scope>NUCLEOTIDE SEQUENCE [LARGE SCALE GENOMIC DNA]</scope>
    <source>
        <strain evidence="5">ATCC 20501</strain>
        <strain evidence="3 4">CGMCC 4.3529</strain>
    </source>
</reference>